<dbReference type="GO" id="GO:0015344">
    <property type="term" value="F:siderophore uptake transmembrane transporter activity"/>
    <property type="evidence" value="ECO:0007669"/>
    <property type="project" value="TreeGrafter"/>
</dbReference>
<keyword evidence="7 8" id="KW-0998">Cell outer membrane</keyword>
<keyword evidence="13" id="KW-0675">Receptor</keyword>
<dbReference type="GO" id="GO:0009279">
    <property type="term" value="C:cell outer membrane"/>
    <property type="evidence" value="ECO:0007669"/>
    <property type="project" value="UniProtKB-SubCell"/>
</dbReference>
<dbReference type="RefSeq" id="WP_132216204.1">
    <property type="nucleotide sequence ID" value="NZ_OX156936.1"/>
</dbReference>
<dbReference type="OrthoDB" id="9795928at2"/>
<feature type="domain" description="TonB-dependent receptor plug" evidence="12">
    <location>
        <begin position="121"/>
        <end position="225"/>
    </location>
</feature>
<dbReference type="Pfam" id="PF13715">
    <property type="entry name" value="CarbopepD_reg_2"/>
    <property type="match status" value="1"/>
</dbReference>
<dbReference type="Gene3D" id="2.60.40.1120">
    <property type="entry name" value="Carboxypeptidase-like, regulatory domain"/>
    <property type="match status" value="1"/>
</dbReference>
<evidence type="ECO:0000256" key="10">
    <source>
        <dbReference type="SAM" id="SignalP"/>
    </source>
</evidence>
<dbReference type="InterPro" id="IPR008969">
    <property type="entry name" value="CarboxyPept-like_regulatory"/>
</dbReference>
<comment type="subcellular location">
    <subcellularLocation>
        <location evidence="1 8">Cell outer membrane</location>
        <topology evidence="1 8">Multi-pass membrane protein</topology>
    </subcellularLocation>
</comment>
<comment type="caution">
    <text evidence="13">The sequence shown here is derived from an EMBL/GenBank/DDBJ whole genome shotgun (WGS) entry which is preliminary data.</text>
</comment>
<dbReference type="Pfam" id="PF07715">
    <property type="entry name" value="Plug"/>
    <property type="match status" value="1"/>
</dbReference>
<dbReference type="PROSITE" id="PS52016">
    <property type="entry name" value="TONB_DEPENDENT_REC_3"/>
    <property type="match status" value="1"/>
</dbReference>
<keyword evidence="10" id="KW-0732">Signal</keyword>
<dbReference type="Gene3D" id="2.170.130.10">
    <property type="entry name" value="TonB-dependent receptor, plug domain"/>
    <property type="match status" value="1"/>
</dbReference>
<dbReference type="InterPro" id="IPR012910">
    <property type="entry name" value="Plug_dom"/>
</dbReference>
<dbReference type="PANTHER" id="PTHR30069:SF40">
    <property type="entry name" value="TONB-DEPENDENT RECEPTOR NMB0964-RELATED"/>
    <property type="match status" value="1"/>
</dbReference>
<evidence type="ECO:0000256" key="9">
    <source>
        <dbReference type="RuleBase" id="RU003357"/>
    </source>
</evidence>
<keyword evidence="6 8" id="KW-0472">Membrane</keyword>
<dbReference type="EMBL" id="SLUP01000002">
    <property type="protein sequence ID" value="TCL67966.1"/>
    <property type="molecule type" value="Genomic_DNA"/>
</dbReference>
<dbReference type="InterPro" id="IPR036942">
    <property type="entry name" value="Beta-barrel_TonB_sf"/>
</dbReference>
<dbReference type="InterPro" id="IPR037066">
    <property type="entry name" value="Plug_dom_sf"/>
</dbReference>
<keyword evidence="4 8" id="KW-0812">Transmembrane</keyword>
<evidence type="ECO:0000256" key="1">
    <source>
        <dbReference type="ARBA" id="ARBA00004571"/>
    </source>
</evidence>
<evidence type="ECO:0000256" key="4">
    <source>
        <dbReference type="ARBA" id="ARBA00022692"/>
    </source>
</evidence>
<dbReference type="Pfam" id="PF00593">
    <property type="entry name" value="TonB_dep_Rec_b-barrel"/>
    <property type="match status" value="1"/>
</dbReference>
<keyword evidence="3 8" id="KW-1134">Transmembrane beta strand</keyword>
<evidence type="ECO:0000256" key="5">
    <source>
        <dbReference type="ARBA" id="ARBA00023077"/>
    </source>
</evidence>
<comment type="similarity">
    <text evidence="8 9">Belongs to the TonB-dependent receptor family.</text>
</comment>
<keyword evidence="14" id="KW-1185">Reference proteome</keyword>
<reference evidence="13 14" key="1">
    <citation type="submission" date="2019-03" db="EMBL/GenBank/DDBJ databases">
        <title>Genomic Encyclopedia of Type Strains, Phase IV (KMG-IV): sequencing the most valuable type-strain genomes for metagenomic binning, comparative biology and taxonomic classification.</title>
        <authorList>
            <person name="Goeker M."/>
        </authorList>
    </citation>
    <scope>NUCLEOTIDE SEQUENCE [LARGE SCALE GENOMIC DNA]</scope>
    <source>
        <strain evidence="13 14">DSM 18792</strain>
    </source>
</reference>
<evidence type="ECO:0000259" key="11">
    <source>
        <dbReference type="Pfam" id="PF00593"/>
    </source>
</evidence>
<evidence type="ECO:0000313" key="13">
    <source>
        <dbReference type="EMBL" id="TCL67966.1"/>
    </source>
</evidence>
<evidence type="ECO:0000256" key="7">
    <source>
        <dbReference type="ARBA" id="ARBA00023237"/>
    </source>
</evidence>
<dbReference type="SUPFAM" id="SSF56935">
    <property type="entry name" value="Porins"/>
    <property type="match status" value="1"/>
</dbReference>
<name>A0A4R1RNZ1_9FLAO</name>
<dbReference type="GO" id="GO:0044718">
    <property type="term" value="P:siderophore transmembrane transport"/>
    <property type="evidence" value="ECO:0007669"/>
    <property type="project" value="TreeGrafter"/>
</dbReference>
<feature type="domain" description="TonB-dependent receptor-like beta-barrel" evidence="11">
    <location>
        <begin position="246"/>
        <end position="728"/>
    </location>
</feature>
<proteinExistence type="inferred from homology"/>
<evidence type="ECO:0000256" key="8">
    <source>
        <dbReference type="PROSITE-ProRule" id="PRU01360"/>
    </source>
</evidence>
<evidence type="ECO:0000256" key="3">
    <source>
        <dbReference type="ARBA" id="ARBA00022452"/>
    </source>
</evidence>
<organism evidence="13 14">
    <name type="scientific">Mariniflexile fucanivorans</name>
    <dbReference type="NCBI Taxonomy" id="264023"/>
    <lineage>
        <taxon>Bacteria</taxon>
        <taxon>Pseudomonadati</taxon>
        <taxon>Bacteroidota</taxon>
        <taxon>Flavobacteriia</taxon>
        <taxon>Flavobacteriales</taxon>
        <taxon>Flavobacteriaceae</taxon>
        <taxon>Mariniflexile</taxon>
    </lineage>
</organism>
<keyword evidence="2 8" id="KW-0813">Transport</keyword>
<evidence type="ECO:0000259" key="12">
    <source>
        <dbReference type="Pfam" id="PF07715"/>
    </source>
</evidence>
<dbReference type="AlphaFoldDB" id="A0A4R1RNZ1"/>
<dbReference type="InterPro" id="IPR000531">
    <property type="entry name" value="Beta-barrel_TonB"/>
</dbReference>
<dbReference type="SUPFAM" id="SSF49464">
    <property type="entry name" value="Carboxypeptidase regulatory domain-like"/>
    <property type="match status" value="1"/>
</dbReference>
<gene>
    <name evidence="13" type="ORF">EV196_102529</name>
</gene>
<protein>
    <submittedName>
        <fullName evidence="13">Iron complex outermembrane receptor protein</fullName>
    </submittedName>
</protein>
<evidence type="ECO:0000256" key="6">
    <source>
        <dbReference type="ARBA" id="ARBA00023136"/>
    </source>
</evidence>
<keyword evidence="5 9" id="KW-0798">TonB box</keyword>
<dbReference type="Proteomes" id="UP000295455">
    <property type="component" value="Unassembled WGS sequence"/>
</dbReference>
<dbReference type="PANTHER" id="PTHR30069">
    <property type="entry name" value="TONB-DEPENDENT OUTER MEMBRANE RECEPTOR"/>
    <property type="match status" value="1"/>
</dbReference>
<dbReference type="InterPro" id="IPR039426">
    <property type="entry name" value="TonB-dep_rcpt-like"/>
</dbReference>
<feature type="chain" id="PRO_5020825862" evidence="10">
    <location>
        <begin position="25"/>
        <end position="769"/>
    </location>
</feature>
<dbReference type="Gene3D" id="2.40.170.20">
    <property type="entry name" value="TonB-dependent receptor, beta-barrel domain"/>
    <property type="match status" value="1"/>
</dbReference>
<evidence type="ECO:0000256" key="2">
    <source>
        <dbReference type="ARBA" id="ARBA00022448"/>
    </source>
</evidence>
<accession>A0A4R1RNZ1</accession>
<sequence>MKAYLFSCGLLLSFFMGYSQISISGTVVNESNQTIENVNITVLQSLKGTSTNYQGYYRLEIPKNLESVTLEFSYVGYKSTLRTLNLSSLKDTNSYKLDIIMVESTLELEEITISAGFAKEKDKLPYVISTLKKQDISTSGQANLAQNLAEIPGVYNISFGNGVGKPVVRGLANANLILLNDGIKQENFQFSSSHPFLVDEMSAERFEIIKGPASLQYGSDAVGGVINVIKERPAPVNTIKGEFTSNYNTNTNGYLNSLGIKGSGENIFWGVRASLKSHEDFSDGDGNDVYNTRFNEDNFSVNVGTRANFGKFSLRYDYTHPKYGIQNIASENLINTIPEFLSSDRENQIWYQDLSNHFITSNNTIYLNKNELDIDLGYQSNLREANGGVFNAEEQSLLAPTYASMQLNTFTYNAKMSMPFGDDKFLFGINGAVISNDADEEKPNNPLLDSKVNNFGIYAIGDFKINEKLITTTGLRYDYRNMTSDPVATQTTDRYAVDNSYNSVTGSLGLVYNFKKNHFLKTNISSGFRSPTIPELTQNGVHGGRYERGDANLKAQRNYQFDINYHFHKPWLIIDISPFYNRIGNYIYLIETAEVAPIGDGNIFQHVQNDANLYGGEIALDIHPNTWLAIHSSLSLVRADLTNAPLNIEHPTFIPQDRWTNELKFKRDNVGFLKQPFASVELMSLFKQNKTGQNEEATPAYNLLNMRLGAQINFFGQDADIFISGFNLTNETYIDHLSFTKQLGLNMIGRNIVFGLNVPFTILSKQNKI</sequence>
<evidence type="ECO:0000313" key="14">
    <source>
        <dbReference type="Proteomes" id="UP000295455"/>
    </source>
</evidence>
<feature type="signal peptide" evidence="10">
    <location>
        <begin position="1"/>
        <end position="24"/>
    </location>
</feature>